<feature type="compositionally biased region" description="Basic and acidic residues" evidence="1">
    <location>
        <begin position="405"/>
        <end position="416"/>
    </location>
</feature>
<proteinExistence type="predicted"/>
<evidence type="ECO:0000313" key="4">
    <source>
        <dbReference type="Proteomes" id="UP001607302"/>
    </source>
</evidence>
<sequence>MLASEEISKHLFCGTFTTSSSSCLPLGTCNICKKLFCCAECCKRHQKNKHPDQEFYCPLCYGEKLPLHPKLDEKLLYHVAVSHLPLYCYLCGDFFEQNKDIELFDPCKFWLAQRRPQVSISERRSLVATPISSNLGTKKKEHSTIDGDYNGNFVGPLTSPPELYRTTSTPMHVAVTGKQSGFEYKTPHVPNFLLKTPNISSATSIKSYTYGSESKSSDFEGKSSSYLTCYTNQDKTPFRSLPSDFGVEEQLSTKINPGLMLSVMQEQEKTEYITATKTKFSNYEIEGSTDEMELTGVHGGILPEMKNIEVKVHEERRSSSFKKVRFSDQYDNDIESGRYSIGSSNMTENDEYYEARESLSRSTVTMEDIPMKSTTDNGKSTNIDANAFDKNRRESNVDSTSNTEKTYENENNMGKENRFYRTQTTQSNIGVTQKTGCSRVVMMVIVENNSTSGTAHIGPLIESGLKQLSSISDLAECKISGTTKRRSITSMENNINTANYEFYSDSNSVSSQNNNVENPLNRNNSAGLLSSVTHAVKQALRSFPGGNFLKSTSNERMFREDEIPSSSSSTNCLSSFTSCVSNNSRKRSRDFKDESPSSTPTTDSTVLRADDRSPMAKRHRGWYKIKAREPIARMKNKLTSPRGISSETQIFSQGSLSVGNTIIPIPSRAHQSVQSEIISND</sequence>
<evidence type="ECO:0000256" key="1">
    <source>
        <dbReference type="SAM" id="MobiDB-lite"/>
    </source>
</evidence>
<accession>A0ABD1ZWH5</accession>
<reference evidence="3 4" key="1">
    <citation type="journal article" date="2024" name="Ann. Entomol. Soc. Am.">
        <title>Genomic analyses of the southern and eastern yellowjacket wasps (Hymenoptera: Vespidae) reveal evolutionary signatures of social life.</title>
        <authorList>
            <person name="Catto M.A."/>
            <person name="Caine P.B."/>
            <person name="Orr S.E."/>
            <person name="Hunt B.G."/>
            <person name="Goodisman M.A.D."/>
        </authorList>
    </citation>
    <scope>NUCLEOTIDE SEQUENCE [LARGE SCALE GENOMIC DNA]</scope>
    <source>
        <strain evidence="3">233</strain>
        <tissue evidence="3">Head and thorax</tissue>
    </source>
</reference>
<comment type="caution">
    <text evidence="3">The sequence shown here is derived from an EMBL/GenBank/DDBJ whole genome shotgun (WGS) entry which is preliminary data.</text>
</comment>
<feature type="compositionally biased region" description="Basic and acidic residues" evidence="1">
    <location>
        <begin position="387"/>
        <end position="396"/>
    </location>
</feature>
<gene>
    <name evidence="3" type="ORF">V1478_018015</name>
</gene>
<dbReference type="InterPro" id="IPR013087">
    <property type="entry name" value="Znf_C2H2_type"/>
</dbReference>
<protein>
    <submittedName>
        <fullName evidence="3">Serine-rich adhesin for platelets-like</fullName>
    </submittedName>
</protein>
<dbReference type="EMBL" id="JAUDFV010000166">
    <property type="protein sequence ID" value="KAL2712492.1"/>
    <property type="molecule type" value="Genomic_DNA"/>
</dbReference>
<feature type="compositionally biased region" description="Low complexity" evidence="1">
    <location>
        <begin position="565"/>
        <end position="579"/>
    </location>
</feature>
<evidence type="ECO:0000313" key="3">
    <source>
        <dbReference type="EMBL" id="KAL2712492.1"/>
    </source>
</evidence>
<keyword evidence="4" id="KW-1185">Reference proteome</keyword>
<feature type="domain" description="C2H2-type" evidence="2">
    <location>
        <begin position="29"/>
        <end position="50"/>
    </location>
</feature>
<dbReference type="PROSITE" id="PS00028">
    <property type="entry name" value="ZINC_FINGER_C2H2_1"/>
    <property type="match status" value="1"/>
</dbReference>
<feature type="region of interest" description="Disordered" evidence="1">
    <location>
        <begin position="560"/>
        <end position="618"/>
    </location>
</feature>
<evidence type="ECO:0000259" key="2">
    <source>
        <dbReference type="PROSITE" id="PS00028"/>
    </source>
</evidence>
<dbReference type="AlphaFoldDB" id="A0ABD1ZWH5"/>
<organism evidence="3 4">
    <name type="scientific">Vespula squamosa</name>
    <name type="common">Southern yellow jacket</name>
    <name type="synonym">Wasp</name>
    <dbReference type="NCBI Taxonomy" id="30214"/>
    <lineage>
        <taxon>Eukaryota</taxon>
        <taxon>Metazoa</taxon>
        <taxon>Ecdysozoa</taxon>
        <taxon>Arthropoda</taxon>
        <taxon>Hexapoda</taxon>
        <taxon>Insecta</taxon>
        <taxon>Pterygota</taxon>
        <taxon>Neoptera</taxon>
        <taxon>Endopterygota</taxon>
        <taxon>Hymenoptera</taxon>
        <taxon>Apocrita</taxon>
        <taxon>Aculeata</taxon>
        <taxon>Vespoidea</taxon>
        <taxon>Vespidae</taxon>
        <taxon>Vespinae</taxon>
        <taxon>Vespula</taxon>
    </lineage>
</organism>
<feature type="region of interest" description="Disordered" evidence="1">
    <location>
        <begin position="370"/>
        <end position="416"/>
    </location>
</feature>
<name>A0ABD1ZWH5_VESSQ</name>
<feature type="compositionally biased region" description="Low complexity" evidence="1">
    <location>
        <begin position="596"/>
        <end position="605"/>
    </location>
</feature>
<dbReference type="Proteomes" id="UP001607302">
    <property type="component" value="Unassembled WGS sequence"/>
</dbReference>
<feature type="compositionally biased region" description="Polar residues" evidence="1">
    <location>
        <begin position="372"/>
        <end position="384"/>
    </location>
</feature>